<dbReference type="CDD" id="cd22639">
    <property type="entry name" value="Kunitz_papilin_lacunin-like"/>
    <property type="match status" value="1"/>
</dbReference>
<dbReference type="GO" id="GO:0005886">
    <property type="term" value="C:plasma membrane"/>
    <property type="evidence" value="ECO:0007669"/>
    <property type="project" value="UniProtKB-SubCell"/>
</dbReference>
<feature type="domain" description="BPTI/Kunitz inhibitor" evidence="17">
    <location>
        <begin position="1714"/>
        <end position="1764"/>
    </location>
</feature>
<dbReference type="Gene3D" id="2.60.120.830">
    <property type="match status" value="1"/>
</dbReference>
<feature type="compositionally biased region" description="Polar residues" evidence="16">
    <location>
        <begin position="21"/>
        <end position="30"/>
    </location>
</feature>
<feature type="compositionally biased region" description="Pro residues" evidence="16">
    <location>
        <begin position="1949"/>
        <end position="1960"/>
    </location>
</feature>
<evidence type="ECO:0000256" key="13">
    <source>
        <dbReference type="ARBA" id="ARBA00023180"/>
    </source>
</evidence>
<feature type="compositionally biased region" description="Basic and acidic residues" evidence="16">
    <location>
        <begin position="1398"/>
        <end position="1412"/>
    </location>
</feature>
<feature type="region of interest" description="Disordered" evidence="16">
    <location>
        <begin position="1945"/>
        <end position="1966"/>
    </location>
</feature>
<dbReference type="FunFam" id="4.10.410.10:FF:000020">
    <property type="entry name" value="Collagen, type VI, alpha 3"/>
    <property type="match status" value="5"/>
</dbReference>
<dbReference type="Pfam" id="PF19030">
    <property type="entry name" value="TSP1_ADAMTS"/>
    <property type="match status" value="6"/>
</dbReference>
<proteinExistence type="predicted"/>
<dbReference type="Pfam" id="PF05986">
    <property type="entry name" value="ADAMTS_spacer1"/>
    <property type="match status" value="1"/>
</dbReference>
<evidence type="ECO:0000313" key="22">
    <source>
        <dbReference type="Proteomes" id="UP000410492"/>
    </source>
</evidence>
<dbReference type="InterPro" id="IPR007110">
    <property type="entry name" value="Ig-like_dom"/>
</dbReference>
<dbReference type="GO" id="GO:0048019">
    <property type="term" value="F:receptor antagonist activity"/>
    <property type="evidence" value="ECO:0007669"/>
    <property type="project" value="TreeGrafter"/>
</dbReference>
<feature type="disulfide bond" evidence="15">
    <location>
        <begin position="192"/>
        <end position="198"/>
    </location>
</feature>
<dbReference type="CDD" id="cd22637">
    <property type="entry name" value="Kunitz_papilin_mig6-like"/>
    <property type="match status" value="1"/>
</dbReference>
<dbReference type="Gene3D" id="2.60.40.10">
    <property type="entry name" value="Immunoglobulins"/>
    <property type="match status" value="3"/>
</dbReference>
<name>A0A653CTM0_CALMS</name>
<dbReference type="CDD" id="cd00199">
    <property type="entry name" value="WAP"/>
    <property type="match status" value="1"/>
</dbReference>
<feature type="domain" description="BPTI/Kunitz inhibitor" evidence="17">
    <location>
        <begin position="1833"/>
        <end position="1883"/>
    </location>
</feature>
<dbReference type="InterPro" id="IPR013273">
    <property type="entry name" value="ADAMTS/ADAMTS-like"/>
</dbReference>
<evidence type="ECO:0000256" key="14">
    <source>
        <dbReference type="ARBA" id="ARBA00023319"/>
    </source>
</evidence>
<feature type="non-terminal residue" evidence="21">
    <location>
        <position position="1"/>
    </location>
</feature>
<dbReference type="PROSITE" id="PS00280">
    <property type="entry name" value="BPTI_KUNITZ_1"/>
    <property type="match status" value="6"/>
</dbReference>
<evidence type="ECO:0000256" key="6">
    <source>
        <dbReference type="ARBA" id="ARBA00022690"/>
    </source>
</evidence>
<feature type="domain" description="BPTI/Kunitz inhibitor" evidence="17">
    <location>
        <begin position="1655"/>
        <end position="1705"/>
    </location>
</feature>
<evidence type="ECO:0000256" key="2">
    <source>
        <dbReference type="ARBA" id="ARBA00004302"/>
    </source>
</evidence>
<dbReference type="InterPro" id="IPR008197">
    <property type="entry name" value="WAP_dom"/>
</dbReference>
<feature type="domain" description="Ig-like" evidence="18">
    <location>
        <begin position="2543"/>
        <end position="2630"/>
    </location>
</feature>
<feature type="domain" description="BPTI/Kunitz inhibitor" evidence="17">
    <location>
        <begin position="2157"/>
        <end position="2207"/>
    </location>
</feature>
<keyword evidence="8" id="KW-0677">Repeat</keyword>
<dbReference type="InterPro" id="IPR036383">
    <property type="entry name" value="TSP1_rpt_sf"/>
</dbReference>
<keyword evidence="9" id="KW-0272">Extracellular matrix</keyword>
<dbReference type="FunFam" id="2.60.120.830:FF:000001">
    <property type="entry name" value="A disintegrin and metalloproteinase with thrombospondin motifs 1"/>
    <property type="match status" value="1"/>
</dbReference>
<dbReference type="GO" id="GO:0030198">
    <property type="term" value="P:extracellular matrix organization"/>
    <property type="evidence" value="ECO:0007669"/>
    <property type="project" value="InterPro"/>
</dbReference>
<dbReference type="SUPFAM" id="SSF57362">
    <property type="entry name" value="BPTI-like"/>
    <property type="match status" value="10"/>
</dbReference>
<keyword evidence="10" id="KW-0722">Serine protease inhibitor</keyword>
<dbReference type="PANTHER" id="PTHR45938">
    <property type="entry name" value="ACP24A4-RELATED"/>
    <property type="match status" value="1"/>
</dbReference>
<feature type="domain" description="BPTI/Kunitz inhibitor" evidence="17">
    <location>
        <begin position="2098"/>
        <end position="2148"/>
    </location>
</feature>
<feature type="domain" description="WAP" evidence="20">
    <location>
        <begin position="2366"/>
        <end position="2414"/>
    </location>
</feature>
<dbReference type="SMART" id="SM00409">
    <property type="entry name" value="IG"/>
    <property type="match status" value="3"/>
</dbReference>
<feature type="disulfide bond" evidence="15">
    <location>
        <begin position="181"/>
        <end position="213"/>
    </location>
</feature>
<dbReference type="Proteomes" id="UP000410492">
    <property type="component" value="Unassembled WGS sequence"/>
</dbReference>
<feature type="domain" description="PLAC" evidence="19">
    <location>
        <begin position="2809"/>
        <end position="2848"/>
    </location>
</feature>
<evidence type="ECO:0000256" key="11">
    <source>
        <dbReference type="ARBA" id="ARBA00023136"/>
    </source>
</evidence>
<dbReference type="InterPro" id="IPR020901">
    <property type="entry name" value="Prtase_inh_Kunz-CS"/>
</dbReference>
<dbReference type="SUPFAM" id="SSF48726">
    <property type="entry name" value="Immunoglobulin"/>
    <property type="match status" value="3"/>
</dbReference>
<dbReference type="GO" id="GO:0098609">
    <property type="term" value="P:cell-cell adhesion"/>
    <property type="evidence" value="ECO:0007669"/>
    <property type="project" value="UniProtKB-ARBA"/>
</dbReference>
<dbReference type="GO" id="GO:0004867">
    <property type="term" value="F:serine-type endopeptidase inhibitor activity"/>
    <property type="evidence" value="ECO:0007669"/>
    <property type="project" value="UniProtKB-KW"/>
</dbReference>
<feature type="compositionally biased region" description="Low complexity" evidence="16">
    <location>
        <begin position="1140"/>
        <end position="1251"/>
    </location>
</feature>
<evidence type="ECO:0000256" key="1">
    <source>
        <dbReference type="ARBA" id="ARBA00004236"/>
    </source>
</evidence>
<dbReference type="SMART" id="SM00217">
    <property type="entry name" value="WAP"/>
    <property type="match status" value="1"/>
</dbReference>
<evidence type="ECO:0000313" key="21">
    <source>
        <dbReference type="EMBL" id="VEN50607.1"/>
    </source>
</evidence>
<evidence type="ECO:0000259" key="17">
    <source>
        <dbReference type="PROSITE" id="PS50279"/>
    </source>
</evidence>
<keyword evidence="3" id="KW-0217">Developmental protein</keyword>
<evidence type="ECO:0008006" key="23">
    <source>
        <dbReference type="Google" id="ProtNLM"/>
    </source>
</evidence>
<evidence type="ECO:0000256" key="8">
    <source>
        <dbReference type="ARBA" id="ARBA00022737"/>
    </source>
</evidence>
<dbReference type="InterPro" id="IPR013098">
    <property type="entry name" value="Ig_I-set"/>
</dbReference>
<feature type="region of interest" description="Disordered" evidence="16">
    <location>
        <begin position="807"/>
        <end position="919"/>
    </location>
</feature>
<feature type="compositionally biased region" description="Basic residues" evidence="16">
    <location>
        <begin position="1413"/>
        <end position="1422"/>
    </location>
</feature>
<dbReference type="PROSITE" id="PS50092">
    <property type="entry name" value="TSP1"/>
    <property type="match status" value="7"/>
</dbReference>
<keyword evidence="7" id="KW-0732">Signal</keyword>
<dbReference type="GO" id="GO:0005615">
    <property type="term" value="C:extracellular space"/>
    <property type="evidence" value="ECO:0007669"/>
    <property type="project" value="TreeGrafter"/>
</dbReference>
<dbReference type="PROSITE" id="PS50835">
    <property type="entry name" value="IG_LIKE"/>
    <property type="match status" value="3"/>
</dbReference>
<evidence type="ECO:0000259" key="19">
    <source>
        <dbReference type="PROSITE" id="PS50900"/>
    </source>
</evidence>
<dbReference type="Pfam" id="PF08686">
    <property type="entry name" value="PLAC"/>
    <property type="match status" value="1"/>
</dbReference>
<evidence type="ECO:0000256" key="10">
    <source>
        <dbReference type="ARBA" id="ARBA00022900"/>
    </source>
</evidence>
<keyword evidence="13" id="KW-0325">Glycoprotein</keyword>
<feature type="compositionally biased region" description="Basic and acidic residues" evidence="16">
    <location>
        <begin position="873"/>
        <end position="899"/>
    </location>
</feature>
<dbReference type="PANTHER" id="PTHR45938:SF11">
    <property type="entry name" value="WAP, KAZAL, IMMUNOGLOBULIN, KUNITZ AND NTR DOMAIN-CONTAINING PROTEIN 2-LIKE"/>
    <property type="match status" value="1"/>
</dbReference>
<dbReference type="PROSITE" id="PS50900">
    <property type="entry name" value="PLAC"/>
    <property type="match status" value="1"/>
</dbReference>
<feature type="domain" description="BPTI/Kunitz inhibitor" evidence="17">
    <location>
        <begin position="1892"/>
        <end position="1942"/>
    </location>
</feature>
<dbReference type="InterPro" id="IPR002223">
    <property type="entry name" value="Kunitz_BPTI"/>
</dbReference>
<dbReference type="InterPro" id="IPR000884">
    <property type="entry name" value="TSP1_rpt"/>
</dbReference>
<feature type="domain" description="Ig-like" evidence="18">
    <location>
        <begin position="2711"/>
        <end position="2802"/>
    </location>
</feature>
<organism evidence="21 22">
    <name type="scientific">Callosobruchus maculatus</name>
    <name type="common">Southern cowpea weevil</name>
    <name type="synonym">Pulse bruchid</name>
    <dbReference type="NCBI Taxonomy" id="64391"/>
    <lineage>
        <taxon>Eukaryota</taxon>
        <taxon>Metazoa</taxon>
        <taxon>Ecdysozoa</taxon>
        <taxon>Arthropoda</taxon>
        <taxon>Hexapoda</taxon>
        <taxon>Insecta</taxon>
        <taxon>Pterygota</taxon>
        <taxon>Neoptera</taxon>
        <taxon>Endopterygota</taxon>
        <taxon>Coleoptera</taxon>
        <taxon>Polyphaga</taxon>
        <taxon>Cucujiformia</taxon>
        <taxon>Chrysomeloidea</taxon>
        <taxon>Chrysomelidae</taxon>
        <taxon>Bruchinae</taxon>
        <taxon>Bruchini</taxon>
        <taxon>Callosobruchus</taxon>
    </lineage>
</organism>
<dbReference type="InterPro" id="IPR010909">
    <property type="entry name" value="PLAC"/>
</dbReference>
<dbReference type="InterPro" id="IPR010294">
    <property type="entry name" value="ADAMTS_spacer1"/>
</dbReference>
<feature type="compositionally biased region" description="Low complexity" evidence="16">
    <location>
        <begin position="863"/>
        <end position="872"/>
    </location>
</feature>
<dbReference type="PROSITE" id="PS50279">
    <property type="entry name" value="BPTI_KUNITZ_2"/>
    <property type="match status" value="10"/>
</dbReference>
<evidence type="ECO:0000256" key="12">
    <source>
        <dbReference type="ARBA" id="ARBA00023157"/>
    </source>
</evidence>
<dbReference type="SUPFAM" id="SSF82895">
    <property type="entry name" value="TSP-1 type 1 repeat"/>
    <property type="match status" value="7"/>
</dbReference>
<dbReference type="FunFam" id="2.60.40.10:FF:000005">
    <property type="entry name" value="Neuronal cell adhesion molecule"/>
    <property type="match status" value="1"/>
</dbReference>
<evidence type="ECO:0000259" key="20">
    <source>
        <dbReference type="PROSITE" id="PS51390"/>
    </source>
</evidence>
<evidence type="ECO:0000259" key="18">
    <source>
        <dbReference type="PROSITE" id="PS50835"/>
    </source>
</evidence>
<feature type="domain" description="BPTI/Kunitz inhibitor" evidence="17">
    <location>
        <begin position="2223"/>
        <end position="2276"/>
    </location>
</feature>
<evidence type="ECO:0000256" key="4">
    <source>
        <dbReference type="ARBA" id="ARBA00022475"/>
    </source>
</evidence>
<evidence type="ECO:0000256" key="3">
    <source>
        <dbReference type="ARBA" id="ARBA00022473"/>
    </source>
</evidence>
<evidence type="ECO:0000256" key="7">
    <source>
        <dbReference type="ARBA" id="ARBA00022729"/>
    </source>
</evidence>
<protein>
    <recommendedName>
        <fullName evidence="23">Papilin</fullName>
    </recommendedName>
</protein>
<dbReference type="SUPFAM" id="SSF57256">
    <property type="entry name" value="Elafin-like"/>
    <property type="match status" value="1"/>
</dbReference>
<keyword evidence="14" id="KW-0393">Immunoglobulin domain</keyword>
<feature type="compositionally biased region" description="Acidic residues" evidence="16">
    <location>
        <begin position="900"/>
        <end position="919"/>
    </location>
</feature>
<evidence type="ECO:0000256" key="15">
    <source>
        <dbReference type="PIRSR" id="PIRSR613273-3"/>
    </source>
</evidence>
<dbReference type="InterPro" id="IPR036645">
    <property type="entry name" value="Elafin-like_sf"/>
</dbReference>
<feature type="domain" description="Ig-like" evidence="18">
    <location>
        <begin position="2445"/>
        <end position="2528"/>
    </location>
</feature>
<keyword evidence="6" id="KW-0646">Protease inhibitor</keyword>
<dbReference type="Pfam" id="PF07679">
    <property type="entry name" value="I-set"/>
    <property type="match status" value="2"/>
</dbReference>
<dbReference type="Gene3D" id="2.20.100.10">
    <property type="entry name" value="Thrombospondin type-1 (TSP1) repeat"/>
    <property type="match status" value="5"/>
</dbReference>
<evidence type="ECO:0000256" key="9">
    <source>
        <dbReference type="ARBA" id="ARBA00022869"/>
    </source>
</evidence>
<dbReference type="CDD" id="cd00109">
    <property type="entry name" value="Kunitz-type"/>
    <property type="match status" value="8"/>
</dbReference>
<dbReference type="Pfam" id="PF13927">
    <property type="entry name" value="Ig_3"/>
    <property type="match status" value="1"/>
</dbReference>
<feature type="region of interest" description="Disordered" evidence="16">
    <location>
        <begin position="1398"/>
        <end position="1440"/>
    </location>
</feature>
<dbReference type="FunFam" id="2.60.40.10:FF:000032">
    <property type="entry name" value="palladin isoform X1"/>
    <property type="match status" value="1"/>
</dbReference>
<gene>
    <name evidence="21" type="ORF">CALMAC_LOCUS11317</name>
</gene>
<feature type="domain" description="BPTI/Kunitz inhibitor" evidence="17">
    <location>
        <begin position="2026"/>
        <end position="2076"/>
    </location>
</feature>
<feature type="compositionally biased region" description="Polar residues" evidence="16">
    <location>
        <begin position="984"/>
        <end position="1007"/>
    </location>
</feature>
<feature type="compositionally biased region" description="Low complexity" evidence="16">
    <location>
        <begin position="1008"/>
        <end position="1131"/>
    </location>
</feature>
<dbReference type="GO" id="GO:0050431">
    <property type="term" value="F:transforming growth factor beta binding"/>
    <property type="evidence" value="ECO:0007669"/>
    <property type="project" value="TreeGrafter"/>
</dbReference>
<reference evidence="21 22" key="1">
    <citation type="submission" date="2019-01" db="EMBL/GenBank/DDBJ databases">
        <authorList>
            <person name="Sayadi A."/>
        </authorList>
    </citation>
    <scope>NUCLEOTIDE SEQUENCE [LARGE SCALE GENOMIC DNA]</scope>
</reference>
<dbReference type="InterPro" id="IPR003599">
    <property type="entry name" value="Ig_sub"/>
</dbReference>
<feature type="domain" description="BPTI/Kunitz inhibitor" evidence="17">
    <location>
        <begin position="1969"/>
        <end position="2019"/>
    </location>
</feature>
<dbReference type="EMBL" id="CAACVG010008654">
    <property type="protein sequence ID" value="VEN50607.1"/>
    <property type="molecule type" value="Genomic_DNA"/>
</dbReference>
<feature type="region of interest" description="Disordered" evidence="16">
    <location>
        <begin position="1"/>
        <end position="34"/>
    </location>
</feature>
<keyword evidence="11" id="KW-0472">Membrane</keyword>
<keyword evidence="9" id="KW-0084">Basement membrane</keyword>
<dbReference type="FunFam" id="2.20.100.10:FF:000005">
    <property type="entry name" value="ADAM metallopeptidase with thrombospondin type 1 motif 9"/>
    <property type="match status" value="2"/>
</dbReference>
<dbReference type="SMART" id="SM00209">
    <property type="entry name" value="TSP1"/>
    <property type="match status" value="7"/>
</dbReference>
<evidence type="ECO:0000256" key="5">
    <source>
        <dbReference type="ARBA" id="ARBA00022525"/>
    </source>
</evidence>
<dbReference type="PROSITE" id="PS51390">
    <property type="entry name" value="WAP"/>
    <property type="match status" value="1"/>
</dbReference>
<dbReference type="Gene3D" id="4.10.410.10">
    <property type="entry name" value="Pancreatic trypsin inhibitor Kunitz domain"/>
    <property type="match status" value="10"/>
</dbReference>
<keyword evidence="22" id="KW-1185">Reference proteome</keyword>
<feature type="compositionally biased region" description="Basic and acidic residues" evidence="16">
    <location>
        <begin position="837"/>
        <end position="862"/>
    </location>
</feature>
<feature type="disulfide bond" evidence="15">
    <location>
        <begin position="177"/>
        <end position="208"/>
    </location>
</feature>
<dbReference type="PRINTS" id="PR00759">
    <property type="entry name" value="BASICPTASE"/>
</dbReference>
<dbReference type="PRINTS" id="PR01857">
    <property type="entry name" value="ADAMTSFAMILY"/>
</dbReference>
<feature type="domain" description="BPTI/Kunitz inhibitor" evidence="17">
    <location>
        <begin position="1773"/>
        <end position="1823"/>
    </location>
</feature>
<keyword evidence="5" id="KW-0964">Secreted</keyword>
<sequence>RISSSGRISPVRPWAEPQSAGPKNQRTRTGSSSARDLRLASRLLGYITSGRHSFGLPASRANHSAIGTRDSAKGPSLGTYQRLDSSRMNEHKHRWTRRIMSPLALALTFIALFHNVASKHPLLASGRHHNSRHHRHLQDRFKRQQGAHLYLPGSYVTDGGDGPDQGPWEEWSAPTPCSRTCGGGVATQTRYCQPGYQCSGPTSRHFSCNTQDCPDRADFRAQQCAEFNNIPFEGVYYDWIPYTKAPDPCELNCMPRGERFYYNHARAVKDGTPCSDEVFDVCVNGTCRPVGCDMMLGSNMKEDQCRVCGGDGSTCNTFSSSIPMKDMQGGYNDILLIPAGATNIRVEETDASNNYLAIRNTSGHYYLNGNWRIDFPRTIEFAGCKFKYEREPQQFPAPDRITALGPTTEPLFVVLLYEDSDVPVDYTYSLPTHVPVPSTETYAWTYDEFTPCSATCGGGYQYRNVTCAGRTSLEPVERHLCDSNTEPEMRRRCAEVACPAQWVAQPWRRCSKPCGEGGTQQRDVTCQRIGSNGMPQLAEEAECLAEGGRKPPEEQECNKGTQCAKWHTGPWRPCDHLCGDGIKTRKVQCYIERDHKIDILDDAQCEAIEPKPEESQKCNIRPCEGVDWITSEWSGCDRICGLKNETRKVFCATASGEVHPEELCDADRKPELVRECDQQNATCEYLWYASQWSECSVTCGEGVQTRTLFCGVVTEQGVQKVENEKCDQNRHFETIRNCTGEEKECPGEWFSGPWGECSKPCGGGRRSKKVVCIKDLQVVDPSNCGSDNIVFQDEDCNTHPCSEDAILPTDVTQSVDESEPTDDKAITNEPTTFITDITKETEKTESEATKETDGTKETDTTKAMETTTQPTGKEGDKKKQKPKEKGKEKEKEKKEKETDKEEPENEEDYEIVPDTECEDGEWLDEATTDELAEQPESTTATVLEGLSTTETTAFSMDELMLSDGPTDDGKSTFEVTGSGDGEMSSPSDFTASTKSDTSTTVEGSGSDSTAIETTESSGTTSATTEMSGSTATSGTETTGTAGTTVTGGTDGTTSEATTDASTTGSDVTTEGTTVLSTTEGSTTPDTTGGTTATATTDTETPTTETVTDTTGTTSASDSTTVTELSTSETPTGTTDKFIGEYESTGSTTAGTTEIATTGTEGSTSTAGSTTEGTEGSTGTAGSTTEFTGSTETVTTGTEYTGSTTESTGSTTELTMGSTTEFTGSTTEFTGSTTEFTGSTTEFTGSTMTGTTETDIFGSSTTGSEGTESTVTDLYSTTPFMEIFTPRIRMCKRRKIMACKKTKYGCCWDKITAAKGPFNKGCPTPKTCKESKYGCCKDEVSPALGPKYAGCPKEHCNETLFGCCPDGKTTAQGNDNEGCPPKCLSTKWGCCDDKVTEAKGPKHKGCKEAEPKKKPPKDKGKKPSQKEKEAEATTTEEMSTVPSIDCNSTPYRCCPDGVTTATGPGYQGCGLPCSETPFGCCSDGNTAAHGPSGEGCCLNTAFGCCPDNIVPARGPNNDGCGCQFSPYGCCPDNKTSARGYNNEGCGCQYTEFGCCPDNFTPANGPNFEGCLCHTFQFGCCPDGVTSAKGPHQQGCGCRNSEFGCCSDEQTPATGPNMEGCGCETSKYGCCLDGMAEAKGDNFEGCETAPLNLQVGCSMPKVRGPCRNYTVKWFYDMEYGGCSRFWYGGCDGNDNRFKSKEECEEICVEPQGTDKCNLPKVAGPCEGYYPQWFYDKDSKHCSQFIYGGCLGNNNRFETREECASTCVKDDSVDACEQKKEEGPCRGEYARFYYDKESKQCVPFLYGGCKGNNNNFLTIEACKQKCMAPGRKKDHCSLPRAQGNCTDRLSRWYHDTPERRCVPFYYTGCNGNQNNFETKDACEKDCPPEVVKDTCQLPAEVGECANYVDRWYFDTRERVCRQFYYGGCGGNDNNFQTEQACRDRCTQRQPEPQRPQVPSPQQPGQPFTQDMCFSEPDRGQCDGNFHKFYYDRRDGVCKVFAYGGCGGNRNNFDTMEECLTSCGASQDICTLPPVVGQCDGEYLQYYYDPNSDSCQPFNFGGCGGNYNRFQDQASCEQRCKKTPPSVAVTPAPQIPSDMAMCYQPADPGSCNDTYVSFFYDSNTRTCSPFTYTGCGGNSNRFNSEEQCERQCGSFRGQDVCDMDRDPGPCRGYFVKYYYDKTTRQCEQFAFGGCQGNGNRFSSQEECEQICLTHEESKPNITTSDICRLSVDQGSCEGSGAYHKRWYFDDQRGECIAFIYSGCGGNFNNFKTFQSCLDFCRDLLPKTEAPAVVYHTEVAPHPCQEVFDECTTLRCPYGVEPYVDENECNRCQCRDPCSGVACREDEQCAIDINRNKTGGTDADFVAICRQRVKPGTCPSLQQRNETGVCDQECRSDADCALDLKCCSTGCGTSCVDPAPLPVPPAQLVTQQPPRPDQTYTERPQEFSPPKIDLEKFEPSVAAPIGDQAILRCAVTGNPTPKIKWSKGNILIDGTQPRYRIKLDQSLQIITLHKTDSGIYLCTAENSLGEPVTNEIKLDVLDSEPRPPTILDQSDEPPVIVSLNAPTTLNCFALGHPMPTVYWFHDDTMIPFKNNEYEVRKDFSLLVHSVKLHNLGIYTCQAYNGVGKAASWSVTVRARGPYHFTDPLEMKLYKKYIVDPPEDPHFTTTTTMSTPRLPPYRPTPEPYVPYVPEYYTEPSNEIRPEPVPVEVPYQPPSVVVPVRANITSADQRFPVGSDIELPCIVQGYPVPQVKWYKDGVEITNSEKMQITGVNTLFIRNVTKSDSGNYQCEATNAYSRASSTIEIIVEGGMYIHPRCTDNQYFANCALIVRAKVCTHKYYAKFCCRSCTEAGQLPVDGPHLQGLNDKRNALDTNLV</sequence>
<dbReference type="OrthoDB" id="5950222at2759"/>
<dbReference type="GO" id="GO:0005604">
    <property type="term" value="C:basement membrane"/>
    <property type="evidence" value="ECO:0007669"/>
    <property type="project" value="UniProtKB-SubCell"/>
</dbReference>
<dbReference type="SMART" id="SM00408">
    <property type="entry name" value="IGc2"/>
    <property type="match status" value="3"/>
</dbReference>
<dbReference type="Pfam" id="PF00090">
    <property type="entry name" value="TSP_1"/>
    <property type="match status" value="1"/>
</dbReference>
<dbReference type="InterPro" id="IPR013783">
    <property type="entry name" value="Ig-like_fold"/>
</dbReference>
<evidence type="ECO:0000256" key="16">
    <source>
        <dbReference type="SAM" id="MobiDB-lite"/>
    </source>
</evidence>
<dbReference type="InterPro" id="IPR036880">
    <property type="entry name" value="Kunitz_BPTI_sf"/>
</dbReference>
<comment type="subcellular location">
    <subcellularLocation>
        <location evidence="1">Cell membrane</location>
    </subcellularLocation>
    <subcellularLocation>
        <location evidence="2">Secreted</location>
        <location evidence="2">Extracellular space</location>
        <location evidence="2">Extracellular matrix</location>
        <location evidence="2">Basement membrane</location>
    </subcellularLocation>
</comment>
<accession>A0A653CTM0</accession>
<feature type="region of interest" description="Disordered" evidence="16">
    <location>
        <begin position="959"/>
        <end position="1251"/>
    </location>
</feature>
<keyword evidence="4" id="KW-1003">Cell membrane</keyword>
<dbReference type="Pfam" id="PF00014">
    <property type="entry name" value="Kunitz_BPTI"/>
    <property type="match status" value="10"/>
</dbReference>
<dbReference type="InterPro" id="IPR003598">
    <property type="entry name" value="Ig_sub2"/>
</dbReference>
<dbReference type="SMART" id="SM00131">
    <property type="entry name" value="KU"/>
    <property type="match status" value="10"/>
</dbReference>
<dbReference type="InterPro" id="IPR036179">
    <property type="entry name" value="Ig-like_dom_sf"/>
</dbReference>
<keyword evidence="12 15" id="KW-1015">Disulfide bond</keyword>